<dbReference type="Pfam" id="PF02785">
    <property type="entry name" value="Biotin_carb_C"/>
    <property type="match status" value="1"/>
</dbReference>
<keyword evidence="16" id="KW-0732">Signal</keyword>
<keyword evidence="8" id="KW-0443">Lipid metabolism</keyword>
<protein>
    <recommendedName>
        <fullName evidence="24">Acetyl-CoA carboxylase</fullName>
    </recommendedName>
</protein>
<dbReference type="CDD" id="cd06850">
    <property type="entry name" value="biotinyl_domain"/>
    <property type="match status" value="1"/>
</dbReference>
<evidence type="ECO:0000256" key="5">
    <source>
        <dbReference type="ARBA" id="ARBA00022741"/>
    </source>
</evidence>
<dbReference type="InterPro" id="IPR049076">
    <property type="entry name" value="ACCA"/>
</dbReference>
<feature type="domain" description="ATP-grasp" evidence="18">
    <location>
        <begin position="260"/>
        <end position="451"/>
    </location>
</feature>
<dbReference type="Proteomes" id="UP001165060">
    <property type="component" value="Unassembled WGS sequence"/>
</dbReference>
<dbReference type="InterPro" id="IPR005482">
    <property type="entry name" value="Biotin_COase_C"/>
</dbReference>
<dbReference type="Gene3D" id="2.40.460.10">
    <property type="entry name" value="Biotin dependent carboxylase carboxyltransferase"/>
    <property type="match status" value="1"/>
</dbReference>
<feature type="domain" description="Lipoyl-binding" evidence="17">
    <location>
        <begin position="732"/>
        <end position="806"/>
    </location>
</feature>
<evidence type="ECO:0000256" key="14">
    <source>
        <dbReference type="PROSITE-ProRule" id="PRU00409"/>
    </source>
</evidence>
<dbReference type="InterPro" id="IPR049074">
    <property type="entry name" value="ACCA_BT"/>
</dbReference>
<gene>
    <name evidence="22" type="ORF">TeGR_g14811</name>
</gene>
<proteinExistence type="predicted"/>
<evidence type="ECO:0000259" key="19">
    <source>
        <dbReference type="PROSITE" id="PS50979"/>
    </source>
</evidence>
<dbReference type="PANTHER" id="PTHR45728">
    <property type="entry name" value="ACETYL-COA CARBOXYLASE, ISOFORM A"/>
    <property type="match status" value="1"/>
</dbReference>
<feature type="domain" description="CoA carboxyltransferase N-terminal" evidence="20">
    <location>
        <begin position="1402"/>
        <end position="1740"/>
    </location>
</feature>
<dbReference type="EMBL" id="BRYB01000546">
    <property type="protein sequence ID" value="GMI32360.1"/>
    <property type="molecule type" value="Genomic_DNA"/>
</dbReference>
<evidence type="ECO:0000256" key="11">
    <source>
        <dbReference type="ARBA" id="ARBA00023268"/>
    </source>
</evidence>
<evidence type="ECO:0000259" key="18">
    <source>
        <dbReference type="PROSITE" id="PS50975"/>
    </source>
</evidence>
<dbReference type="PROSITE" id="PS50968">
    <property type="entry name" value="BIOTINYL_LIPOYL"/>
    <property type="match status" value="1"/>
</dbReference>
<evidence type="ECO:0000256" key="13">
    <source>
        <dbReference type="ARBA" id="ARBA00048600"/>
    </source>
</evidence>
<keyword evidence="11" id="KW-0511">Multifunctional enzyme</keyword>
<accession>A0ABQ6MTY3</accession>
<evidence type="ECO:0000256" key="8">
    <source>
        <dbReference type="ARBA" id="ARBA00023098"/>
    </source>
</evidence>
<dbReference type="PANTHER" id="PTHR45728:SF3">
    <property type="entry name" value="ACETYL-COA CARBOXYLASE"/>
    <property type="match status" value="1"/>
</dbReference>
<evidence type="ECO:0000256" key="7">
    <source>
        <dbReference type="ARBA" id="ARBA00022840"/>
    </source>
</evidence>
<dbReference type="InterPro" id="IPR011053">
    <property type="entry name" value="Single_hybrid_motif"/>
</dbReference>
<evidence type="ECO:0000256" key="10">
    <source>
        <dbReference type="ARBA" id="ARBA00023267"/>
    </source>
</evidence>
<evidence type="ECO:0000313" key="22">
    <source>
        <dbReference type="EMBL" id="GMI32360.1"/>
    </source>
</evidence>
<evidence type="ECO:0000256" key="15">
    <source>
        <dbReference type="SAM" id="MobiDB-lite"/>
    </source>
</evidence>
<evidence type="ECO:0000256" key="2">
    <source>
        <dbReference type="ARBA" id="ARBA00004956"/>
    </source>
</evidence>
<dbReference type="Gene3D" id="3.30.470.20">
    <property type="entry name" value="ATP-grasp fold, B domain"/>
    <property type="match status" value="1"/>
</dbReference>
<dbReference type="SMART" id="SM00878">
    <property type="entry name" value="Biotin_carb_C"/>
    <property type="match status" value="1"/>
</dbReference>
<comment type="pathway">
    <text evidence="2">Lipid metabolism; malonyl-CoA biosynthesis; malonyl-CoA from acetyl-CoA: step 1/1.</text>
</comment>
<sequence length="2116" mass="231117">MRRRLVFLQLIALVASFSPSGFLAPRPLGSPPLLLSSPSALPARPFGAPFGAAPPPPRPVRPARRATRLAASAAPASLAPPAAGALEDYVAARGGSRPIRSVLIANNGMAATKAILSMRQWAFMELGDEALVRFVAMATPEDLRANAEFVRLADSFVEVPGGKNSNNYANVDVIVKIAREQGVDAVWPGWGHASENPTLPNTLADLGIKFIGPTGPVMSVLGDKIAANILAQTAKVPSIPWSGSYGGPNDGPLEASLTNEGTIDDVVFEQATTRNVEEAVEAAKRIGYENGIMIKASEGGGGKGIRFVDNEDDLRVAYVQVENEVIGSPIFLMQLCKNARHLEVQIVGDEHGNAVALNGRDCSTQRRFQKIFEEAPPVIAPVETFKEMERAAQRLTQSIGYIGAGTVEYLFNADTGKFFFLELNPRLQVEHPVTEGITLVNLPATQLQVAMGIPLNKIPEIRRFFGRKDMYGDDPIDFINEDYTEINSHVIAARITAENPDEGFKPTSGTIERIKFQSTSQVWGYFSVGANGGIHEFADSQFGHIFAKGNTREQARRSLILALKEIQVRGEIRTTVEYLVKLLETPEFRDNTIDTAWLDGILKEQSVTASNQPPHLVVAAAAVYRAFHHVEAETGSLFEALGKGQTSMGAIASINEFPIEIAFKDVRYKFMVRRTAPNAFNLQINGQDIEVSLRENPEGALLAEFGGMVHTIVGFDEPLGLRLSLDGVTTLMPTLFDPSEMRADVTGKVVRYLQDSGAEVNAGEPYVEVEAMKMILPIKASESGTITHAMSPGSIISAGDLLGTLTLKDPSKVKKIETHTTTIDIPEAESALGPSQLVKFALAGFKQDVEKAAAGAMEEFTTLEAAASFVEEVLTEYLQVEQMFDGKVLDDVVLDMIKSNKDDLSVVMAKNMAHQQLKRRNRLVLALLRQVETFADRFGGGAGGMPDTLMGKMKELTELKGKEYGELILAAGHIIREAKVPSFEVRKQELRDLLTSGKDRDEVAKSATLSAGVDLLSALFSDDTPLDLPPLGGTLQEQTVRAAALEVYVRRVYRAHRILGINVVNDNGRLTCTWTFQFADTPEEVSPVRVGQMSVVKDIAGLKSSMDEIIGSLSKAVSETGASTDAFTNVLHVAAMESSSKDDDVNAAAFGEVVSAQKAKLESLKVRTVNVLIPAVPRIPEYFSYTNCLGYTEDVLRRNMRPTFHHLLELGRLTSNHKLTRMESVGSNAQVYLGEEVTAKPQRGGPPQVVFVRALSHSPDVATGGGARRALLQGLDELERAQADGRVSDTASSRIFLHSLPEIAASPEEILGEFQQIMERLKSTYATRLLKLRVDEIEVKLRLTAVENDKTVIKPVRLIASSMSGEWLKVSVYNEFPDPITGVTQEFCTISTSESPMCTFDPYGISNVVQTKRAIARRVGSTYAYDFLGLLEVGLIEEWDQHLKALAAADPKRSTDTMPTSFFSSDELLLDNDGNLVKGSREIGSNKVGMVAWTVSMKTPEYPEGREVVFIANDVTVQSGSFGVEEDDFYFKASEYARKLKIPRVYIACNAGARIGLVEELKPLFQTKFTDPANPAKGFDYLYLNDDDYKALKPGVVNAEKCPEGWKLTDIIGEKHGIGVENLRGSGMIAGETSRAYDEIFTLSYVTGRSVGIGAYLVRLGQRIIQMKNGPMILTGFSALNKLLGRDVYTSQDQLGGPQVMHPNGVSHEIVDDDQAGVASILRWLSYVAKDATALPAARESADPVDRSITFKPSKTPYDPRHMLAGTGDTSGFFDAGSFTETLAGWGKSVVTGRARLGGIPVGVVAVETRMVEQRIPADPANPDSRESILPQAGQVWFPDSSHKTAQAVKDFGKENLPLIVFANWRGFSGGTRDMAGEVLKFGAMIVDALRVYDQPVMIYIPPFGELRGGSWVVVDPTINAEKMEMYADVDSRGGILEPPGICEVKFRDADQRKVMHRQDPQLEQWHAELGVAMVDSDAIELKKLIEDREAALLPLYTSIAHEFADLHDRSGRMKAKGAIRDVVEWEKSRGYFFYRIKRRIVQDDLVAQIKDADDRVSTGEALEVLRNLMGSAGEWDNDKDFLAFCDAEMSSVDNAMLNMKKAAITAKIAELESQL</sequence>
<dbReference type="Pfam" id="PF01039">
    <property type="entry name" value="Carboxyl_trans"/>
    <property type="match status" value="1"/>
</dbReference>
<dbReference type="InterPro" id="IPR011054">
    <property type="entry name" value="Rudment_hybrid_motif"/>
</dbReference>
<evidence type="ECO:0000256" key="12">
    <source>
        <dbReference type="ARBA" id="ARBA00048065"/>
    </source>
</evidence>
<comment type="catalytic activity">
    <reaction evidence="12">
        <text>hydrogencarbonate + acetyl-CoA + ATP = malonyl-CoA + ADP + phosphate + H(+)</text>
        <dbReference type="Rhea" id="RHEA:11308"/>
        <dbReference type="ChEBI" id="CHEBI:15378"/>
        <dbReference type="ChEBI" id="CHEBI:17544"/>
        <dbReference type="ChEBI" id="CHEBI:30616"/>
        <dbReference type="ChEBI" id="CHEBI:43474"/>
        <dbReference type="ChEBI" id="CHEBI:57288"/>
        <dbReference type="ChEBI" id="CHEBI:57384"/>
        <dbReference type="ChEBI" id="CHEBI:456216"/>
        <dbReference type="EC" id="6.4.1.2"/>
    </reaction>
</comment>
<dbReference type="SUPFAM" id="SSF51230">
    <property type="entry name" value="Single hybrid motif"/>
    <property type="match status" value="1"/>
</dbReference>
<dbReference type="PROSITE" id="PS00188">
    <property type="entry name" value="BIOTIN"/>
    <property type="match status" value="1"/>
</dbReference>
<dbReference type="Gene3D" id="3.90.1770.10">
    <property type="entry name" value="PreATP-grasp domain"/>
    <property type="match status" value="1"/>
</dbReference>
<dbReference type="Pfam" id="PF21385">
    <property type="entry name" value="ACCA_BT"/>
    <property type="match status" value="1"/>
</dbReference>
<dbReference type="Gene3D" id="2.40.50.100">
    <property type="match status" value="1"/>
</dbReference>
<dbReference type="SUPFAM" id="SSF52096">
    <property type="entry name" value="ClpP/crotonase"/>
    <property type="match status" value="2"/>
</dbReference>
<evidence type="ECO:0000256" key="3">
    <source>
        <dbReference type="ARBA" id="ARBA00022516"/>
    </source>
</evidence>
<dbReference type="Gene3D" id="3.30.1490.20">
    <property type="entry name" value="ATP-grasp fold, A domain"/>
    <property type="match status" value="1"/>
</dbReference>
<dbReference type="Pfam" id="PF08326">
    <property type="entry name" value="ACC_central"/>
    <property type="match status" value="1"/>
</dbReference>
<evidence type="ECO:0000259" key="17">
    <source>
        <dbReference type="PROSITE" id="PS50968"/>
    </source>
</evidence>
<dbReference type="SUPFAM" id="SSF56059">
    <property type="entry name" value="Glutathione synthetase ATP-binding domain-like"/>
    <property type="match status" value="1"/>
</dbReference>
<dbReference type="InterPro" id="IPR034733">
    <property type="entry name" value="AcCoA_carboxyl_beta"/>
</dbReference>
<dbReference type="InterPro" id="IPR013815">
    <property type="entry name" value="ATP_grasp_subdomain_1"/>
</dbReference>
<dbReference type="InterPro" id="IPR001882">
    <property type="entry name" value="Biotin_BS"/>
</dbReference>
<dbReference type="Gene3D" id="3.40.50.20">
    <property type="match status" value="1"/>
</dbReference>
<feature type="chain" id="PRO_5046499525" description="Acetyl-CoA carboxylase" evidence="16">
    <location>
        <begin position="17"/>
        <end position="2116"/>
    </location>
</feature>
<dbReference type="InterPro" id="IPR011761">
    <property type="entry name" value="ATP-grasp"/>
</dbReference>
<organism evidence="22 23">
    <name type="scientific">Tetraparma gracilis</name>
    <dbReference type="NCBI Taxonomy" id="2962635"/>
    <lineage>
        <taxon>Eukaryota</taxon>
        <taxon>Sar</taxon>
        <taxon>Stramenopiles</taxon>
        <taxon>Ochrophyta</taxon>
        <taxon>Bolidophyceae</taxon>
        <taxon>Parmales</taxon>
        <taxon>Triparmaceae</taxon>
        <taxon>Tetraparma</taxon>
    </lineage>
</organism>
<evidence type="ECO:0000256" key="16">
    <source>
        <dbReference type="SAM" id="SignalP"/>
    </source>
</evidence>
<evidence type="ECO:0008006" key="24">
    <source>
        <dbReference type="Google" id="ProtNLM"/>
    </source>
</evidence>
<feature type="region of interest" description="Disordered" evidence="15">
    <location>
        <begin position="46"/>
        <end position="66"/>
    </location>
</feature>
<evidence type="ECO:0000256" key="9">
    <source>
        <dbReference type="ARBA" id="ARBA00023160"/>
    </source>
</evidence>
<keyword evidence="7 14" id="KW-0067">ATP-binding</keyword>
<dbReference type="InterPro" id="IPR005479">
    <property type="entry name" value="CPAse_ATP-bd"/>
</dbReference>
<dbReference type="InterPro" id="IPR005481">
    <property type="entry name" value="BC-like_N"/>
</dbReference>
<keyword evidence="4" id="KW-0436">Ligase</keyword>
<evidence type="ECO:0000256" key="4">
    <source>
        <dbReference type="ARBA" id="ARBA00022598"/>
    </source>
</evidence>
<feature type="domain" description="CoA carboxyltransferase C-terminal" evidence="21">
    <location>
        <begin position="1744"/>
        <end position="2052"/>
    </location>
</feature>
<keyword evidence="5 14" id="KW-0547">Nucleotide-binding</keyword>
<keyword evidence="10" id="KW-0092">Biotin</keyword>
<dbReference type="PROSITE" id="PS50975">
    <property type="entry name" value="ATP_GRASP"/>
    <property type="match status" value="1"/>
</dbReference>
<dbReference type="PROSITE" id="PS50980">
    <property type="entry name" value="COA_CT_NTER"/>
    <property type="match status" value="1"/>
</dbReference>
<dbReference type="InterPro" id="IPR013537">
    <property type="entry name" value="AcCoA_COase_cen"/>
</dbReference>
<keyword evidence="6" id="KW-0276">Fatty acid metabolism</keyword>
<keyword evidence="23" id="KW-1185">Reference proteome</keyword>
<dbReference type="InterPro" id="IPR029045">
    <property type="entry name" value="ClpP/crotonase-like_dom_sf"/>
</dbReference>
<dbReference type="PROSITE" id="PS00867">
    <property type="entry name" value="CPSASE_2"/>
    <property type="match status" value="1"/>
</dbReference>
<dbReference type="InterPro" id="IPR000089">
    <property type="entry name" value="Biotin_lipoyl"/>
</dbReference>
<dbReference type="SUPFAM" id="SSF52440">
    <property type="entry name" value="PreATP-grasp domain"/>
    <property type="match status" value="1"/>
</dbReference>
<reference evidence="22 23" key="1">
    <citation type="journal article" date="2023" name="Commun. Biol.">
        <title>Genome analysis of Parmales, the sister group of diatoms, reveals the evolutionary specialization of diatoms from phago-mixotrophs to photoautotrophs.</title>
        <authorList>
            <person name="Ban H."/>
            <person name="Sato S."/>
            <person name="Yoshikawa S."/>
            <person name="Yamada K."/>
            <person name="Nakamura Y."/>
            <person name="Ichinomiya M."/>
            <person name="Sato N."/>
            <person name="Blanc-Mathieu R."/>
            <person name="Endo H."/>
            <person name="Kuwata A."/>
            <person name="Ogata H."/>
        </authorList>
    </citation>
    <scope>NUCLEOTIDE SEQUENCE [LARGE SCALE GENOMIC DNA]</scope>
</reference>
<dbReference type="SUPFAM" id="SSF51246">
    <property type="entry name" value="Rudiment single hybrid motif"/>
    <property type="match status" value="1"/>
</dbReference>
<evidence type="ECO:0000256" key="6">
    <source>
        <dbReference type="ARBA" id="ARBA00022832"/>
    </source>
</evidence>
<keyword evidence="9" id="KW-0275">Fatty acid biosynthesis</keyword>
<dbReference type="InterPro" id="IPR011762">
    <property type="entry name" value="COA_CT_N"/>
</dbReference>
<evidence type="ECO:0000259" key="20">
    <source>
        <dbReference type="PROSITE" id="PS50980"/>
    </source>
</evidence>
<dbReference type="InterPro" id="IPR011763">
    <property type="entry name" value="COA_CT_C"/>
</dbReference>
<evidence type="ECO:0000259" key="21">
    <source>
        <dbReference type="PROSITE" id="PS50989"/>
    </source>
</evidence>
<feature type="domain" description="Biotin carboxylation" evidence="19">
    <location>
        <begin position="98"/>
        <end position="603"/>
    </location>
</feature>
<dbReference type="Pfam" id="PF02786">
    <property type="entry name" value="CPSase_L_D2"/>
    <property type="match status" value="1"/>
</dbReference>
<evidence type="ECO:0000256" key="1">
    <source>
        <dbReference type="ARBA" id="ARBA00001953"/>
    </source>
</evidence>
<dbReference type="PROSITE" id="PS50979">
    <property type="entry name" value="BC"/>
    <property type="match status" value="1"/>
</dbReference>
<name>A0ABQ6MTY3_9STRA</name>
<feature type="signal peptide" evidence="16">
    <location>
        <begin position="1"/>
        <end position="16"/>
    </location>
</feature>
<keyword evidence="3" id="KW-0444">Lipid biosynthesis</keyword>
<dbReference type="InterPro" id="IPR016185">
    <property type="entry name" value="PreATP-grasp_dom_sf"/>
</dbReference>
<evidence type="ECO:0000313" key="23">
    <source>
        <dbReference type="Proteomes" id="UP001165060"/>
    </source>
</evidence>
<dbReference type="Pfam" id="PF00289">
    <property type="entry name" value="Biotin_carb_N"/>
    <property type="match status" value="1"/>
</dbReference>
<comment type="caution">
    <text evidence="22">The sequence shown here is derived from an EMBL/GenBank/DDBJ whole genome shotgun (WGS) entry which is preliminary data.</text>
</comment>
<dbReference type="Gene3D" id="3.90.226.10">
    <property type="entry name" value="2-enoyl-CoA Hydratase, Chain A, domain 1"/>
    <property type="match status" value="2"/>
</dbReference>
<comment type="cofactor">
    <cofactor evidence="1">
        <name>biotin</name>
        <dbReference type="ChEBI" id="CHEBI:57586"/>
    </cofactor>
</comment>
<comment type="catalytic activity">
    <reaction evidence="13">
        <text>N(6)-biotinyl-L-lysyl-[protein] + hydrogencarbonate + ATP = N(6)-carboxybiotinyl-L-lysyl-[protein] + ADP + phosphate + H(+)</text>
        <dbReference type="Rhea" id="RHEA:13501"/>
        <dbReference type="Rhea" id="RHEA-COMP:10505"/>
        <dbReference type="Rhea" id="RHEA-COMP:10506"/>
        <dbReference type="ChEBI" id="CHEBI:15378"/>
        <dbReference type="ChEBI" id="CHEBI:17544"/>
        <dbReference type="ChEBI" id="CHEBI:30616"/>
        <dbReference type="ChEBI" id="CHEBI:43474"/>
        <dbReference type="ChEBI" id="CHEBI:83144"/>
        <dbReference type="ChEBI" id="CHEBI:83145"/>
        <dbReference type="ChEBI" id="CHEBI:456216"/>
        <dbReference type="EC" id="6.3.4.14"/>
    </reaction>
</comment>
<dbReference type="PROSITE" id="PS50989">
    <property type="entry name" value="COA_CT_CTER"/>
    <property type="match status" value="1"/>
</dbReference>
<dbReference type="InterPro" id="IPR011764">
    <property type="entry name" value="Biotin_carboxylation_dom"/>
</dbReference>
<dbReference type="Pfam" id="PF00364">
    <property type="entry name" value="Biotin_lipoyl"/>
    <property type="match status" value="1"/>
</dbReference>